<protein>
    <submittedName>
        <fullName evidence="2">Uncharacterized protein</fullName>
    </submittedName>
</protein>
<keyword evidence="1" id="KW-0812">Transmembrane</keyword>
<evidence type="ECO:0000256" key="1">
    <source>
        <dbReference type="SAM" id="Phobius"/>
    </source>
</evidence>
<dbReference type="AlphaFoldDB" id="A0AAD7IVB7"/>
<evidence type="ECO:0000313" key="3">
    <source>
        <dbReference type="Proteomes" id="UP001215598"/>
    </source>
</evidence>
<evidence type="ECO:0000313" key="2">
    <source>
        <dbReference type="EMBL" id="KAJ7749946.1"/>
    </source>
</evidence>
<sequence length="97" mass="10783">MLSAFYIHAKHSLPNACRQSESTLGYVIRNTPVGLTITITVLLYFQHVVLPHVPAAIKKSSYRIYSLFCPTCPLSTFFGGFLTSKSSTCSHIDEYPP</sequence>
<comment type="caution">
    <text evidence="2">The sequence shown here is derived from an EMBL/GenBank/DDBJ whole genome shotgun (WGS) entry which is preliminary data.</text>
</comment>
<feature type="transmembrane region" description="Helical" evidence="1">
    <location>
        <begin position="33"/>
        <end position="50"/>
    </location>
</feature>
<dbReference type="EMBL" id="JARKIB010000067">
    <property type="protein sequence ID" value="KAJ7749946.1"/>
    <property type="molecule type" value="Genomic_DNA"/>
</dbReference>
<accession>A0AAD7IVB7</accession>
<organism evidence="2 3">
    <name type="scientific">Mycena metata</name>
    <dbReference type="NCBI Taxonomy" id="1033252"/>
    <lineage>
        <taxon>Eukaryota</taxon>
        <taxon>Fungi</taxon>
        <taxon>Dikarya</taxon>
        <taxon>Basidiomycota</taxon>
        <taxon>Agaricomycotina</taxon>
        <taxon>Agaricomycetes</taxon>
        <taxon>Agaricomycetidae</taxon>
        <taxon>Agaricales</taxon>
        <taxon>Marasmiineae</taxon>
        <taxon>Mycenaceae</taxon>
        <taxon>Mycena</taxon>
    </lineage>
</organism>
<feature type="non-terminal residue" evidence="2">
    <location>
        <position position="1"/>
    </location>
</feature>
<name>A0AAD7IVB7_9AGAR</name>
<dbReference type="Proteomes" id="UP001215598">
    <property type="component" value="Unassembled WGS sequence"/>
</dbReference>
<proteinExistence type="predicted"/>
<keyword evidence="3" id="KW-1185">Reference proteome</keyword>
<feature type="transmembrane region" description="Helical" evidence="1">
    <location>
        <begin position="62"/>
        <end position="82"/>
    </location>
</feature>
<keyword evidence="1" id="KW-1133">Transmembrane helix</keyword>
<keyword evidence="1" id="KW-0472">Membrane</keyword>
<reference evidence="2" key="1">
    <citation type="submission" date="2023-03" db="EMBL/GenBank/DDBJ databases">
        <title>Massive genome expansion in bonnet fungi (Mycena s.s.) driven by repeated elements and novel gene families across ecological guilds.</title>
        <authorList>
            <consortium name="Lawrence Berkeley National Laboratory"/>
            <person name="Harder C.B."/>
            <person name="Miyauchi S."/>
            <person name="Viragh M."/>
            <person name="Kuo A."/>
            <person name="Thoen E."/>
            <person name="Andreopoulos B."/>
            <person name="Lu D."/>
            <person name="Skrede I."/>
            <person name="Drula E."/>
            <person name="Henrissat B."/>
            <person name="Morin E."/>
            <person name="Kohler A."/>
            <person name="Barry K."/>
            <person name="LaButti K."/>
            <person name="Morin E."/>
            <person name="Salamov A."/>
            <person name="Lipzen A."/>
            <person name="Mereny Z."/>
            <person name="Hegedus B."/>
            <person name="Baldrian P."/>
            <person name="Stursova M."/>
            <person name="Weitz H."/>
            <person name="Taylor A."/>
            <person name="Grigoriev I.V."/>
            <person name="Nagy L.G."/>
            <person name="Martin F."/>
            <person name="Kauserud H."/>
        </authorList>
    </citation>
    <scope>NUCLEOTIDE SEQUENCE</scope>
    <source>
        <strain evidence="2">CBHHK182m</strain>
    </source>
</reference>
<gene>
    <name evidence="2" type="ORF">B0H16DRAFT_1550673</name>
</gene>